<comment type="caution">
    <text evidence="1">The sequence shown here is derived from an EMBL/GenBank/DDBJ whole genome shotgun (WGS) entry which is preliminary data.</text>
</comment>
<dbReference type="Proteomes" id="UP000244013">
    <property type="component" value="Unassembled WGS sequence"/>
</dbReference>
<dbReference type="EMBL" id="QAYE01000011">
    <property type="protein sequence ID" value="PTW44169.1"/>
    <property type="molecule type" value="Genomic_DNA"/>
</dbReference>
<gene>
    <name evidence="1" type="ORF">C8J25_1114</name>
</gene>
<dbReference type="GeneID" id="91007546"/>
<reference evidence="1 2" key="1">
    <citation type="submission" date="2018-04" db="EMBL/GenBank/DDBJ databases">
        <title>Genomic Encyclopedia of Type Strains, Phase III (KMG-III): the genomes of soil and plant-associated and newly described type strains.</title>
        <authorList>
            <person name="Whitman W."/>
        </authorList>
    </citation>
    <scope>NUCLEOTIDE SEQUENCE [LARGE SCALE GENOMIC DNA]</scope>
    <source>
        <strain evidence="1 2">MA-olki</strain>
    </source>
</reference>
<organism evidence="1 2">
    <name type="scientific">Sphingomonas faeni</name>
    <dbReference type="NCBI Taxonomy" id="185950"/>
    <lineage>
        <taxon>Bacteria</taxon>
        <taxon>Pseudomonadati</taxon>
        <taxon>Pseudomonadota</taxon>
        <taxon>Alphaproteobacteria</taxon>
        <taxon>Sphingomonadales</taxon>
        <taxon>Sphingomonadaceae</taxon>
        <taxon>Sphingomonas</taxon>
    </lineage>
</organism>
<dbReference type="RefSeq" id="WP_107955697.1">
    <property type="nucleotide sequence ID" value="NZ_QAYE01000011.1"/>
</dbReference>
<protein>
    <submittedName>
        <fullName evidence="1">Uncharacterized protein</fullName>
    </submittedName>
</protein>
<dbReference type="OrthoDB" id="7596079at2"/>
<dbReference type="AlphaFoldDB" id="A0A2T5TY82"/>
<evidence type="ECO:0000313" key="2">
    <source>
        <dbReference type="Proteomes" id="UP000244013"/>
    </source>
</evidence>
<accession>A0A2T5TY82</accession>
<name>A0A2T5TY82_9SPHN</name>
<proteinExistence type="predicted"/>
<evidence type="ECO:0000313" key="1">
    <source>
        <dbReference type="EMBL" id="PTW44169.1"/>
    </source>
</evidence>
<sequence length="102" mass="11470">MLDRLGLGGDGDEIEAIEDVERDFHVKIETTTAIEWRTVGDVYNALLLVLPDYVKAQPTTWRRFCRALCQVTGDDPEAVGRDTILIGRPWGVIAGIRRLFGR</sequence>